<sequence>MQMLISFLAICLYATTTMAISAEDKTLLLLLHNTYRAKLLNCGVSKQPPATVMPKMVWNDQLSKKAQQLSDKCIAGHDKNEERLVAPFTWVGQNFASNPSVSNGFYDWVNESTLYNYWQNTCNGVCGHYTQVSDECLQVD</sequence>
<accession>A0A183AYN4</accession>
<gene>
    <name evidence="3" type="ORF">ECPE_LOCUS12069</name>
</gene>
<dbReference type="InterPro" id="IPR035940">
    <property type="entry name" value="CAP_sf"/>
</dbReference>
<protein>
    <submittedName>
        <fullName evidence="5">SCP domain-containing protein</fullName>
    </submittedName>
</protein>
<dbReference type="InterPro" id="IPR014044">
    <property type="entry name" value="CAP_dom"/>
</dbReference>
<dbReference type="CDD" id="cd05380">
    <property type="entry name" value="CAP_euk"/>
    <property type="match status" value="1"/>
</dbReference>
<dbReference type="SMART" id="SM00198">
    <property type="entry name" value="SCP"/>
    <property type="match status" value="1"/>
</dbReference>
<dbReference type="AlphaFoldDB" id="A0A183AYN4"/>
<name>A0A183AYN4_9TREM</name>
<dbReference type="Gene3D" id="3.40.33.10">
    <property type="entry name" value="CAP"/>
    <property type="match status" value="1"/>
</dbReference>
<keyword evidence="4" id="KW-1185">Reference proteome</keyword>
<keyword evidence="1" id="KW-0732">Signal</keyword>
<dbReference type="OrthoDB" id="43654at2759"/>
<dbReference type="Proteomes" id="UP000272942">
    <property type="component" value="Unassembled WGS sequence"/>
</dbReference>
<feature type="domain" description="SCP" evidence="2">
    <location>
        <begin position="23"/>
        <end position="140"/>
    </location>
</feature>
<feature type="chain" id="PRO_5043138246" evidence="1">
    <location>
        <begin position="20"/>
        <end position="140"/>
    </location>
</feature>
<evidence type="ECO:0000313" key="3">
    <source>
        <dbReference type="EMBL" id="VDP89301.1"/>
    </source>
</evidence>
<organism evidence="5">
    <name type="scientific">Echinostoma caproni</name>
    <dbReference type="NCBI Taxonomy" id="27848"/>
    <lineage>
        <taxon>Eukaryota</taxon>
        <taxon>Metazoa</taxon>
        <taxon>Spiralia</taxon>
        <taxon>Lophotrochozoa</taxon>
        <taxon>Platyhelminthes</taxon>
        <taxon>Trematoda</taxon>
        <taxon>Digenea</taxon>
        <taxon>Plagiorchiida</taxon>
        <taxon>Echinostomata</taxon>
        <taxon>Echinostomatoidea</taxon>
        <taxon>Echinostomatidae</taxon>
        <taxon>Echinostoma</taxon>
    </lineage>
</organism>
<dbReference type="PANTHER" id="PTHR10334">
    <property type="entry name" value="CYSTEINE-RICH SECRETORY PROTEIN-RELATED"/>
    <property type="match status" value="1"/>
</dbReference>
<dbReference type="SUPFAM" id="SSF55797">
    <property type="entry name" value="PR-1-like"/>
    <property type="match status" value="1"/>
</dbReference>
<evidence type="ECO:0000313" key="5">
    <source>
        <dbReference type="WBParaSite" id="ECPE_0001210401-mRNA-1"/>
    </source>
</evidence>
<dbReference type="EMBL" id="UZAN01052094">
    <property type="protein sequence ID" value="VDP89301.1"/>
    <property type="molecule type" value="Genomic_DNA"/>
</dbReference>
<feature type="signal peptide" evidence="1">
    <location>
        <begin position="1"/>
        <end position="19"/>
    </location>
</feature>
<dbReference type="WBParaSite" id="ECPE_0001210401-mRNA-1">
    <property type="protein sequence ID" value="ECPE_0001210401-mRNA-1"/>
    <property type="gene ID" value="ECPE_0001210401"/>
</dbReference>
<evidence type="ECO:0000259" key="2">
    <source>
        <dbReference type="SMART" id="SM00198"/>
    </source>
</evidence>
<evidence type="ECO:0000313" key="4">
    <source>
        <dbReference type="Proteomes" id="UP000272942"/>
    </source>
</evidence>
<evidence type="ECO:0000256" key="1">
    <source>
        <dbReference type="SAM" id="SignalP"/>
    </source>
</evidence>
<proteinExistence type="predicted"/>
<reference evidence="5" key="1">
    <citation type="submission" date="2016-06" db="UniProtKB">
        <authorList>
            <consortium name="WormBaseParasite"/>
        </authorList>
    </citation>
    <scope>IDENTIFICATION</scope>
</reference>
<dbReference type="InterPro" id="IPR001283">
    <property type="entry name" value="CRISP-related"/>
</dbReference>
<reference evidence="3 4" key="2">
    <citation type="submission" date="2018-11" db="EMBL/GenBank/DDBJ databases">
        <authorList>
            <consortium name="Pathogen Informatics"/>
        </authorList>
    </citation>
    <scope>NUCLEOTIDE SEQUENCE [LARGE SCALE GENOMIC DNA]</scope>
    <source>
        <strain evidence="3 4">Egypt</strain>
    </source>
</reference>
<dbReference type="Pfam" id="PF00188">
    <property type="entry name" value="CAP"/>
    <property type="match status" value="1"/>
</dbReference>